<protein>
    <submittedName>
        <fullName evidence="1">Alpha/beta hydrolase</fullName>
    </submittedName>
</protein>
<dbReference type="SUPFAM" id="SSF53474">
    <property type="entry name" value="alpha/beta-Hydrolases"/>
    <property type="match status" value="1"/>
</dbReference>
<comment type="caution">
    <text evidence="1">The sequence shown here is derived from an EMBL/GenBank/DDBJ whole genome shotgun (WGS) entry which is preliminary data.</text>
</comment>
<name>A0ABV8WR38_9BACI</name>
<keyword evidence="2" id="KW-1185">Reference proteome</keyword>
<dbReference type="PANTHER" id="PTHR48098">
    <property type="entry name" value="ENTEROCHELIN ESTERASE-RELATED"/>
    <property type="match status" value="1"/>
</dbReference>
<dbReference type="PANTHER" id="PTHR48098:SF1">
    <property type="entry name" value="DIACYLGLYCEROL ACYLTRANSFERASE_MYCOLYLTRANSFERASE AG85A"/>
    <property type="match status" value="1"/>
</dbReference>
<dbReference type="GO" id="GO:0016787">
    <property type="term" value="F:hydrolase activity"/>
    <property type="evidence" value="ECO:0007669"/>
    <property type="project" value="UniProtKB-KW"/>
</dbReference>
<dbReference type="Pfam" id="PF00756">
    <property type="entry name" value="Esterase"/>
    <property type="match status" value="1"/>
</dbReference>
<dbReference type="RefSeq" id="WP_390248383.1">
    <property type="nucleotide sequence ID" value="NZ_JBHSDT010000001.1"/>
</dbReference>
<gene>
    <name evidence="1" type="ORF">ACFOY7_00730</name>
</gene>
<dbReference type="Gene3D" id="3.40.50.1820">
    <property type="entry name" value="alpha/beta hydrolase"/>
    <property type="match status" value="1"/>
</dbReference>
<dbReference type="Proteomes" id="UP001595882">
    <property type="component" value="Unassembled WGS sequence"/>
</dbReference>
<dbReference type="InterPro" id="IPR029058">
    <property type="entry name" value="AB_hydrolase_fold"/>
</dbReference>
<keyword evidence="1" id="KW-0378">Hydrolase</keyword>
<dbReference type="InterPro" id="IPR050583">
    <property type="entry name" value="Mycobacterial_A85_antigen"/>
</dbReference>
<reference evidence="2" key="1">
    <citation type="journal article" date="2019" name="Int. J. Syst. Evol. Microbiol.">
        <title>The Global Catalogue of Microorganisms (GCM) 10K type strain sequencing project: providing services to taxonomists for standard genome sequencing and annotation.</title>
        <authorList>
            <consortium name="The Broad Institute Genomics Platform"/>
            <consortium name="The Broad Institute Genome Sequencing Center for Infectious Disease"/>
            <person name="Wu L."/>
            <person name="Ma J."/>
        </authorList>
    </citation>
    <scope>NUCLEOTIDE SEQUENCE [LARGE SCALE GENOMIC DNA]</scope>
    <source>
        <strain evidence="2">CCUG 37865</strain>
    </source>
</reference>
<proteinExistence type="predicted"/>
<organism evidence="1 2">
    <name type="scientific">Gracilibacillus xinjiangensis</name>
    <dbReference type="NCBI Taxonomy" id="1193282"/>
    <lineage>
        <taxon>Bacteria</taxon>
        <taxon>Bacillati</taxon>
        <taxon>Bacillota</taxon>
        <taxon>Bacilli</taxon>
        <taxon>Bacillales</taxon>
        <taxon>Bacillaceae</taxon>
        <taxon>Gracilibacillus</taxon>
    </lineage>
</organism>
<accession>A0ABV8WR38</accession>
<evidence type="ECO:0000313" key="1">
    <source>
        <dbReference type="EMBL" id="MFC4401623.1"/>
    </source>
</evidence>
<evidence type="ECO:0000313" key="2">
    <source>
        <dbReference type="Proteomes" id="UP001595882"/>
    </source>
</evidence>
<sequence length="254" mass="28743">MHWLHIHYHSETLGMPVQMEVLLPEPSGETIQKYPTLYLLHDIGDSNTAWLRKTNIESYAEELSLAIVMPVGHQSYYTDMFYGKAYFTHVTEELPAICERMFPLSTVRENRFIAGNGIGGYGALKAGLSASHNFSISASFSSPIDINGIADRMDKVNPVDIFGRSPDLIGSNHDLYAIADVATQTHFYLACELESEFFQENLLFTEHLKGLGLPPTMIKTEVMENRWKRLDLSVEKFVKWLSDTCNSTIGRKEE</sequence>
<dbReference type="InterPro" id="IPR000801">
    <property type="entry name" value="Esterase-like"/>
</dbReference>
<dbReference type="EMBL" id="JBHSDT010000001">
    <property type="protein sequence ID" value="MFC4401623.1"/>
    <property type="molecule type" value="Genomic_DNA"/>
</dbReference>